<evidence type="ECO:0000256" key="2">
    <source>
        <dbReference type="ARBA" id="ARBA00008187"/>
    </source>
</evidence>
<comment type="function">
    <text evidence="6">The GINS complex plays an essential role in the initiation of DNA replication.</text>
</comment>
<dbReference type="AlphaFoldDB" id="A0A9P6YVN5"/>
<evidence type="ECO:0000256" key="3">
    <source>
        <dbReference type="ARBA" id="ARBA00014804"/>
    </source>
</evidence>
<dbReference type="EMBL" id="JAANIU010002082">
    <property type="protein sequence ID" value="KAG1565525.1"/>
    <property type="molecule type" value="Genomic_DNA"/>
</dbReference>
<dbReference type="InterPro" id="IPR021151">
    <property type="entry name" value="GINS_A"/>
</dbReference>
<keyword evidence="5 6" id="KW-0539">Nucleus</keyword>
<keyword evidence="10" id="KW-1185">Reference proteome</keyword>
<evidence type="ECO:0000313" key="9">
    <source>
        <dbReference type="EMBL" id="KAG1565525.1"/>
    </source>
</evidence>
<feature type="domain" description="DNA replication complex GINS protein SLD5 C-terminal" evidence="8">
    <location>
        <begin position="192"/>
        <end position="244"/>
    </location>
</feature>
<dbReference type="CDD" id="cd11711">
    <property type="entry name" value="GINS_A_Sld5"/>
    <property type="match status" value="1"/>
</dbReference>
<name>A0A9P6YVN5_9FUNG</name>
<sequence>MSSFRQTQEPTFSTFSRELESNQIEESSFLHTQDDIFNLAGALSYGDQVAELTKVWMDERNAPEVLKYRRDLVESLLDAVEKQSEKIFESMELNSDSDSRFIHMLLQTEIERIKYLLKSYLRTRLFKIEKFSLYLLRQENVGDILSANELEYARRYQEIIELHAHSSFLHLLPASQHKQDEQTEEVNMVVEPNFNAPVFAHILSSCGYIQTAGREDLHLEENDIYLLRYRDIKQFLNQGKVRLV</sequence>
<dbReference type="GO" id="GO:0000727">
    <property type="term" value="P:double-strand break repair via break-induced replication"/>
    <property type="evidence" value="ECO:0007669"/>
    <property type="project" value="TreeGrafter"/>
</dbReference>
<dbReference type="CDD" id="cd21692">
    <property type="entry name" value="GINS_B_Sld5"/>
    <property type="match status" value="1"/>
</dbReference>
<dbReference type="SUPFAM" id="SSF160059">
    <property type="entry name" value="PriA/YqbF domain"/>
    <property type="match status" value="1"/>
</dbReference>
<evidence type="ECO:0000259" key="8">
    <source>
        <dbReference type="Pfam" id="PF16922"/>
    </source>
</evidence>
<comment type="caution">
    <text evidence="9">The sequence shown here is derived from an EMBL/GenBank/DDBJ whole genome shotgun (WGS) entry which is preliminary data.</text>
</comment>
<dbReference type="Pfam" id="PF16922">
    <property type="entry name" value="SLD5_C"/>
    <property type="match status" value="1"/>
</dbReference>
<dbReference type="PANTHER" id="PTHR21206">
    <property type="entry name" value="SLD5 PROTEIN"/>
    <property type="match status" value="1"/>
</dbReference>
<dbReference type="PANTHER" id="PTHR21206:SF0">
    <property type="entry name" value="DNA REPLICATION COMPLEX GINS PROTEIN SLD5"/>
    <property type="match status" value="1"/>
</dbReference>
<protein>
    <recommendedName>
        <fullName evidence="3 6">DNA replication complex GINS protein SLD5</fullName>
    </recommendedName>
</protein>
<dbReference type="PIRSF" id="PIRSF007764">
    <property type="entry name" value="Sld5"/>
    <property type="match status" value="1"/>
</dbReference>
<accession>A0A9P6YVN5</accession>
<evidence type="ECO:0000256" key="4">
    <source>
        <dbReference type="ARBA" id="ARBA00022705"/>
    </source>
</evidence>
<dbReference type="Gene3D" id="1.20.58.1030">
    <property type="match status" value="1"/>
</dbReference>
<dbReference type="Proteomes" id="UP000740926">
    <property type="component" value="Unassembled WGS sequence"/>
</dbReference>
<proteinExistence type="inferred from homology"/>
<dbReference type="InterPro" id="IPR008591">
    <property type="entry name" value="GINS_Sld5"/>
</dbReference>
<evidence type="ECO:0000259" key="7">
    <source>
        <dbReference type="Pfam" id="PF05916"/>
    </source>
</evidence>
<dbReference type="InterPro" id="IPR031633">
    <property type="entry name" value="SLD5_C"/>
</dbReference>
<organism evidence="9 10">
    <name type="scientific">Rhizopus delemar</name>
    <dbReference type="NCBI Taxonomy" id="936053"/>
    <lineage>
        <taxon>Eukaryota</taxon>
        <taxon>Fungi</taxon>
        <taxon>Fungi incertae sedis</taxon>
        <taxon>Mucoromycota</taxon>
        <taxon>Mucoromycotina</taxon>
        <taxon>Mucoromycetes</taxon>
        <taxon>Mucorales</taxon>
        <taxon>Mucorineae</taxon>
        <taxon>Rhizopodaceae</taxon>
        <taxon>Rhizopus</taxon>
    </lineage>
</organism>
<evidence type="ECO:0000256" key="5">
    <source>
        <dbReference type="ARBA" id="ARBA00023242"/>
    </source>
</evidence>
<keyword evidence="4 6" id="KW-0235">DNA replication</keyword>
<gene>
    <name evidence="9" type="ORF">G6F50_009991</name>
</gene>
<dbReference type="InterPro" id="IPR036224">
    <property type="entry name" value="GINS_bundle-like_dom_sf"/>
</dbReference>
<evidence type="ECO:0000256" key="1">
    <source>
        <dbReference type="ARBA" id="ARBA00004123"/>
    </source>
</evidence>
<comment type="subcellular location">
    <subcellularLocation>
        <location evidence="1 6">Nucleus</location>
    </subcellularLocation>
</comment>
<evidence type="ECO:0000256" key="6">
    <source>
        <dbReference type="PIRNR" id="PIRNR007764"/>
    </source>
</evidence>
<feature type="domain" description="GINS subunit" evidence="7">
    <location>
        <begin position="86"/>
        <end position="164"/>
    </location>
</feature>
<evidence type="ECO:0000313" key="10">
    <source>
        <dbReference type="Proteomes" id="UP000740926"/>
    </source>
</evidence>
<dbReference type="SUPFAM" id="SSF158573">
    <property type="entry name" value="GINS helical bundle-like"/>
    <property type="match status" value="1"/>
</dbReference>
<dbReference type="InterPro" id="IPR038749">
    <property type="entry name" value="Sld5_GINS_A"/>
</dbReference>
<reference evidence="9 10" key="1">
    <citation type="journal article" date="2020" name="Microb. Genom.">
        <title>Genetic diversity of clinical and environmental Mucorales isolates obtained from an investigation of mucormycosis cases among solid organ transplant recipients.</title>
        <authorList>
            <person name="Nguyen M.H."/>
            <person name="Kaul D."/>
            <person name="Muto C."/>
            <person name="Cheng S.J."/>
            <person name="Richter R.A."/>
            <person name="Bruno V.M."/>
            <person name="Liu G."/>
            <person name="Beyhan S."/>
            <person name="Sundermann A.J."/>
            <person name="Mounaud S."/>
            <person name="Pasculle A.W."/>
            <person name="Nierman W.C."/>
            <person name="Driscoll E."/>
            <person name="Cumbie R."/>
            <person name="Clancy C.J."/>
            <person name="Dupont C.L."/>
        </authorList>
    </citation>
    <scope>NUCLEOTIDE SEQUENCE [LARGE SCALE GENOMIC DNA]</scope>
    <source>
        <strain evidence="9 10">GL24</strain>
    </source>
</reference>
<dbReference type="Pfam" id="PF05916">
    <property type="entry name" value="Sld5"/>
    <property type="match status" value="1"/>
</dbReference>
<comment type="similarity">
    <text evidence="2 6">Belongs to the GINS4/SLD5 family.</text>
</comment>
<dbReference type="GO" id="GO:0000811">
    <property type="term" value="C:GINS complex"/>
    <property type="evidence" value="ECO:0007669"/>
    <property type="project" value="UniProtKB-UniRule"/>
</dbReference>
<dbReference type="GO" id="GO:0006261">
    <property type="term" value="P:DNA-templated DNA replication"/>
    <property type="evidence" value="ECO:0007669"/>
    <property type="project" value="InterPro"/>
</dbReference>